<sequence>MSIVGAALVPAAPVLLPALSGREQPAATVLHSALGVIRQLIDSAPEEIIVLAEAESDGVFDESAPWGLHRLGGMATGSSSDAPAMAREPLPVPLAIGAALLNLAGWTGPTAFHALDRAMSPKAAIESGGRLGLGTRPVGLLLLGNGSACCSDKAPGSFNAGAQAFNEALKTLILDSDQATMERISPEAAAEQLSDVRVPLQVLTGAGAAVRLRGSIAYDEPYMGVHYICAAFLPVGATDQ</sequence>
<evidence type="ECO:0000313" key="1">
    <source>
        <dbReference type="EMBL" id="CAB4883696.1"/>
    </source>
</evidence>
<proteinExistence type="predicted"/>
<dbReference type="AlphaFoldDB" id="A0A6J7EKT6"/>
<protein>
    <submittedName>
        <fullName evidence="1">Unannotated protein</fullName>
    </submittedName>
</protein>
<organism evidence="1">
    <name type="scientific">freshwater metagenome</name>
    <dbReference type="NCBI Taxonomy" id="449393"/>
    <lineage>
        <taxon>unclassified sequences</taxon>
        <taxon>metagenomes</taxon>
        <taxon>ecological metagenomes</taxon>
    </lineage>
</organism>
<dbReference type="Gene3D" id="3.40.830.10">
    <property type="entry name" value="LigB-like"/>
    <property type="match status" value="1"/>
</dbReference>
<dbReference type="EMBL" id="CAFBLS010000218">
    <property type="protein sequence ID" value="CAB4883696.1"/>
    <property type="molecule type" value="Genomic_DNA"/>
</dbReference>
<gene>
    <name evidence="1" type="ORF">UFOPK3402_01546</name>
</gene>
<reference evidence="1" key="1">
    <citation type="submission" date="2020-05" db="EMBL/GenBank/DDBJ databases">
        <authorList>
            <person name="Chiriac C."/>
            <person name="Salcher M."/>
            <person name="Ghai R."/>
            <person name="Kavagutti S V."/>
        </authorList>
    </citation>
    <scope>NUCLEOTIDE SEQUENCE</scope>
</reference>
<name>A0A6J7EKT6_9ZZZZ</name>
<accession>A0A6J7EKT6</accession>